<evidence type="ECO:0000313" key="1">
    <source>
        <dbReference type="EMBL" id="RAJ24552.1"/>
    </source>
</evidence>
<gene>
    <name evidence="1" type="ORF">LY11_04413</name>
</gene>
<comment type="caution">
    <text evidence="1">The sequence shown here is derived from an EMBL/GenBank/DDBJ whole genome shotgun (WGS) entry which is preliminary data.</text>
</comment>
<dbReference type="EMBL" id="QLLR01000031">
    <property type="protein sequence ID" value="RAJ24552.1"/>
    <property type="molecule type" value="Genomic_DNA"/>
</dbReference>
<dbReference type="Proteomes" id="UP000249754">
    <property type="component" value="Unassembled WGS sequence"/>
</dbReference>
<dbReference type="RefSeq" id="WP_111635760.1">
    <property type="nucleotide sequence ID" value="NZ_QLLR01000031.1"/>
</dbReference>
<protein>
    <submittedName>
        <fullName evidence="1">Uncharacterized protein</fullName>
    </submittedName>
</protein>
<organism evidence="1 2">
    <name type="scientific">Pedobacter cryoconitis</name>
    <dbReference type="NCBI Taxonomy" id="188932"/>
    <lineage>
        <taxon>Bacteria</taxon>
        <taxon>Pseudomonadati</taxon>
        <taxon>Bacteroidota</taxon>
        <taxon>Sphingobacteriia</taxon>
        <taxon>Sphingobacteriales</taxon>
        <taxon>Sphingobacteriaceae</taxon>
        <taxon>Pedobacter</taxon>
    </lineage>
</organism>
<accession>A0A327S883</accession>
<dbReference type="AlphaFoldDB" id="A0A327S883"/>
<name>A0A327S883_9SPHI</name>
<evidence type="ECO:0000313" key="2">
    <source>
        <dbReference type="Proteomes" id="UP000249754"/>
    </source>
</evidence>
<dbReference type="PROSITE" id="PS51257">
    <property type="entry name" value="PROKAR_LIPOPROTEIN"/>
    <property type="match status" value="1"/>
</dbReference>
<sequence>MTKLLKTIFAIVSIAIISSCSTTKKTTMNTRLQSFKYNYCAPNIPYLQHEILWKDSVKVDLSRTGISSHDQFLCQILGISSTINDLWAMKQHTKESVSAQVLLRQKVTSRILLAQTQLQAVAAELDCEGSVLIWLRLIWMVLTVKEIPG</sequence>
<proteinExistence type="predicted"/>
<reference evidence="1 2" key="1">
    <citation type="submission" date="2018-06" db="EMBL/GenBank/DDBJ databases">
        <title>Genomic Encyclopedia of Archaeal and Bacterial Type Strains, Phase II (KMG-II): from individual species to whole genera.</title>
        <authorList>
            <person name="Goeker M."/>
        </authorList>
    </citation>
    <scope>NUCLEOTIDE SEQUENCE [LARGE SCALE GENOMIC DNA]</scope>
    <source>
        <strain evidence="1 2">DSM 14825</strain>
    </source>
</reference>